<dbReference type="Proteomes" id="UP000316096">
    <property type="component" value="Unassembled WGS sequence"/>
</dbReference>
<organism evidence="1 2">
    <name type="scientific">Actinoallomurus bryophytorum</name>
    <dbReference type="NCBI Taxonomy" id="1490222"/>
    <lineage>
        <taxon>Bacteria</taxon>
        <taxon>Bacillati</taxon>
        <taxon>Actinomycetota</taxon>
        <taxon>Actinomycetes</taxon>
        <taxon>Streptosporangiales</taxon>
        <taxon>Thermomonosporaceae</taxon>
        <taxon>Actinoallomurus</taxon>
    </lineage>
</organism>
<reference evidence="1 2" key="1">
    <citation type="submission" date="2019-06" db="EMBL/GenBank/DDBJ databases">
        <title>Sequencing the genomes of 1000 actinobacteria strains.</title>
        <authorList>
            <person name="Klenk H.-P."/>
        </authorList>
    </citation>
    <scope>NUCLEOTIDE SEQUENCE [LARGE SCALE GENOMIC DNA]</scope>
    <source>
        <strain evidence="1 2">DSM 102200</strain>
    </source>
</reference>
<evidence type="ECO:0000313" key="2">
    <source>
        <dbReference type="Proteomes" id="UP000316096"/>
    </source>
</evidence>
<comment type="caution">
    <text evidence="1">The sequence shown here is derived from an EMBL/GenBank/DDBJ whole genome shotgun (WGS) entry which is preliminary data.</text>
</comment>
<dbReference type="AlphaFoldDB" id="A0A543BT23"/>
<name>A0A543BT23_9ACTN</name>
<dbReference type="EMBL" id="VFOZ01000003">
    <property type="protein sequence ID" value="TQL87972.1"/>
    <property type="molecule type" value="Genomic_DNA"/>
</dbReference>
<keyword evidence="2" id="KW-1185">Reference proteome</keyword>
<proteinExistence type="predicted"/>
<protein>
    <submittedName>
        <fullName evidence="1">Uncharacterized protein</fullName>
    </submittedName>
</protein>
<accession>A0A543BT23</accession>
<sequence>MTGRVVMEACGSAAGFAGVARGNLTLSRRPARTVLIEPRTTSFIDGLGPPRDATAPVTGAPVRKRVEVAEQ</sequence>
<gene>
    <name evidence="1" type="ORF">FB559_8584</name>
</gene>
<evidence type="ECO:0000313" key="1">
    <source>
        <dbReference type="EMBL" id="TQL87972.1"/>
    </source>
</evidence>